<gene>
    <name evidence="3" type="ORF">SOIL9_00640</name>
</gene>
<feature type="chain" id="PRO_5026822811" evidence="2">
    <location>
        <begin position="22"/>
        <end position="489"/>
    </location>
</feature>
<reference evidence="3 4" key="1">
    <citation type="submission" date="2019-05" db="EMBL/GenBank/DDBJ databases">
        <authorList>
            <consortium name="Science for Life Laboratories"/>
        </authorList>
    </citation>
    <scope>NUCLEOTIDE SEQUENCE [LARGE SCALE GENOMIC DNA]</scope>
    <source>
        <strain evidence="3">Soil9</strain>
    </source>
</reference>
<protein>
    <submittedName>
        <fullName evidence="3">Uncharacterized protein</fullName>
    </submittedName>
</protein>
<dbReference type="AlphaFoldDB" id="A0A6P2DEG2"/>
<dbReference type="KEGG" id="gms:SOIL9_00640"/>
<evidence type="ECO:0000256" key="2">
    <source>
        <dbReference type="SAM" id="SignalP"/>
    </source>
</evidence>
<organism evidence="3 4">
    <name type="scientific">Gemmata massiliana</name>
    <dbReference type="NCBI Taxonomy" id="1210884"/>
    <lineage>
        <taxon>Bacteria</taxon>
        <taxon>Pseudomonadati</taxon>
        <taxon>Planctomycetota</taxon>
        <taxon>Planctomycetia</taxon>
        <taxon>Gemmatales</taxon>
        <taxon>Gemmataceae</taxon>
        <taxon>Gemmata</taxon>
    </lineage>
</organism>
<dbReference type="Proteomes" id="UP000464178">
    <property type="component" value="Chromosome"/>
</dbReference>
<dbReference type="RefSeq" id="WP_162671779.1">
    <property type="nucleotide sequence ID" value="NZ_LR593886.1"/>
</dbReference>
<proteinExistence type="predicted"/>
<dbReference type="EMBL" id="LR593886">
    <property type="protein sequence ID" value="VTR99069.1"/>
    <property type="molecule type" value="Genomic_DNA"/>
</dbReference>
<feature type="signal peptide" evidence="2">
    <location>
        <begin position="1"/>
        <end position="21"/>
    </location>
</feature>
<evidence type="ECO:0000256" key="1">
    <source>
        <dbReference type="SAM" id="MobiDB-lite"/>
    </source>
</evidence>
<keyword evidence="2" id="KW-0732">Signal</keyword>
<feature type="region of interest" description="Disordered" evidence="1">
    <location>
        <begin position="192"/>
        <end position="211"/>
    </location>
</feature>
<keyword evidence="4" id="KW-1185">Reference proteome</keyword>
<evidence type="ECO:0000313" key="4">
    <source>
        <dbReference type="Proteomes" id="UP000464178"/>
    </source>
</evidence>
<evidence type="ECO:0000313" key="3">
    <source>
        <dbReference type="EMBL" id="VTR99069.1"/>
    </source>
</evidence>
<name>A0A6P2DEG2_9BACT</name>
<accession>A0A6P2DEG2</accession>
<sequence length="489" mass="51456">MRKRIAAAGLGVLLGTTSVSAQPVPPATYPPASYPLPGSTLPAPAGLPAFPGSPMVPNAPTAPGLLPPLTPNKLPVGVPSPTFPPGAPGNFMPSAPTTAQGTSVLPKAPAAVSPAELPLPQQERKIAMRATDVAVKRVVGGWEVWAGQHVLRNTGENETGARDVARVMRELRPTEWITVGATKPVVEYGLTNGRPAVSGTPPVESKDNKDGNFGSVANASGTTLQMGATAAQFVQQIDLRSTRVEAIRGVWCVRDENNILLNFGTDKGGAEQASAAIQKYGFNRMGVVGTPTQPVMSYLFVSLEQPKAVPGGQLMLSAQIDALSRTGIPIPGVGFTGEMVKIDSNKVEARKDGAEWVVAFGPEVLGRFGPTEWAAREATRTIRDAKFTEFCKLGGSTGVTFFLTNEKPPTRAPFNAQGRNFDPAALKVQQINSKWAVTDAGRQVFEVASAQEGETIVRVMKAYGFDQTAHLSAGGSKGGISFLVKSTRR</sequence>